<dbReference type="GO" id="GO:0005694">
    <property type="term" value="C:chromosome"/>
    <property type="evidence" value="ECO:0007669"/>
    <property type="project" value="TreeGrafter"/>
</dbReference>
<sequence>MQAQSVETITATIDAAESATELETNFGNEQPVVTVPYSSLQRSPLNVRTKPLSGIAGLSTNIRAKGLLQNLVVHEINGSRGKHRKYGVCAGQRREAALDLLFEQKHIAADYPVPVRIVSEGEALAISLIENSEREGLDPFDVLRAYRMLTDEGRSVDYIAALFSASPLIVKRRMKFANVSPKLLALLREDAITLDQLAALALADDHDTQERLWFEANEWQRQPHYLRQAITHAEIDASRSRLVRFVGLAAYEAAGGHVRRDLFSDDEHAGYIADADLLQRLAAQKLDAAADTVRAEGWGWAETRIERDVLELNRYGRLRPVQRPYTEDEQRELDALTAQRDELADKVDALPEDDEDAYEQAERLDAEIEQVEAAIRALESRSVVWEASQIAEAGAFVIVGPQGELVIERGLVRRENSAALDAAGATVTGTPEADTPDTADAPAKVKPTHSATLCQRLTVHRTAAVHAELVVQPAVTLAALLRHLIPQALPEHYDHSSASNYLALSGINNRDSLLRAADDLSITPVWNAIETQRMRWIAELPANRAGLLPWLIRQDAHTTLLDLLAFCTGTLLDGIATAETPHAINALADVLNLDMTRYWNPTRATYFDHVSKARITEVVSEAVSPKVAADLAKMKKADAAAAAELRLAKVAWLPEVLTDREIPATPSWAIRKDDEEDGSDRPDEEESDAVQETGNDGDRINHTPRETAPSTAAVGEQPPWPFPTTASVSPAQTDPDVA</sequence>
<dbReference type="InterPro" id="IPR003115">
    <property type="entry name" value="ParB_N"/>
</dbReference>
<dbReference type="PANTHER" id="PTHR33375">
    <property type="entry name" value="CHROMOSOME-PARTITIONING PROTEIN PARB-RELATED"/>
    <property type="match status" value="1"/>
</dbReference>
<proteinExistence type="predicted"/>
<feature type="coiled-coil region" evidence="1">
    <location>
        <begin position="326"/>
        <end position="381"/>
    </location>
</feature>
<feature type="compositionally biased region" description="Low complexity" evidence="2">
    <location>
        <begin position="430"/>
        <end position="442"/>
    </location>
</feature>
<dbReference type="SUPFAM" id="SSF110849">
    <property type="entry name" value="ParB/Sulfiredoxin"/>
    <property type="match status" value="1"/>
</dbReference>
<dbReference type="InterPro" id="IPR050336">
    <property type="entry name" value="Chromosome_partition/occlusion"/>
</dbReference>
<dbReference type="Proteomes" id="UP000298234">
    <property type="component" value="Unassembled WGS sequence"/>
</dbReference>
<dbReference type="EMBL" id="SNSQ01000002">
    <property type="protein sequence ID" value="TEU53983.1"/>
    <property type="molecule type" value="Genomic_DNA"/>
</dbReference>
<feature type="region of interest" description="Disordered" evidence="2">
    <location>
        <begin position="423"/>
        <end position="446"/>
    </location>
</feature>
<comment type="caution">
    <text evidence="4">The sequence shown here is derived from an EMBL/GenBank/DDBJ whole genome shotgun (WGS) entry which is preliminary data.</text>
</comment>
<protein>
    <submittedName>
        <fullName evidence="4">Chromosome partitioning protein ParB</fullName>
    </submittedName>
</protein>
<organism evidence="4 5">
    <name type="scientific">Burkholderia cepacia</name>
    <name type="common">Pseudomonas cepacia</name>
    <dbReference type="NCBI Taxonomy" id="292"/>
    <lineage>
        <taxon>Bacteria</taxon>
        <taxon>Pseudomonadati</taxon>
        <taxon>Pseudomonadota</taxon>
        <taxon>Betaproteobacteria</taxon>
        <taxon>Burkholderiales</taxon>
        <taxon>Burkholderiaceae</taxon>
        <taxon>Burkholderia</taxon>
        <taxon>Burkholderia cepacia complex</taxon>
    </lineage>
</organism>
<feature type="region of interest" description="Disordered" evidence="2">
    <location>
        <begin position="667"/>
        <end position="738"/>
    </location>
</feature>
<evidence type="ECO:0000313" key="4">
    <source>
        <dbReference type="EMBL" id="TEU53983.1"/>
    </source>
</evidence>
<evidence type="ECO:0000256" key="1">
    <source>
        <dbReference type="SAM" id="Coils"/>
    </source>
</evidence>
<dbReference type="PANTHER" id="PTHR33375:SF7">
    <property type="entry name" value="CHROMOSOME 2-PARTITIONING PROTEIN PARB-RELATED"/>
    <property type="match status" value="1"/>
</dbReference>
<dbReference type="Gene3D" id="1.10.10.2830">
    <property type="match status" value="1"/>
</dbReference>
<dbReference type="SMART" id="SM00470">
    <property type="entry name" value="ParB"/>
    <property type="match status" value="1"/>
</dbReference>
<dbReference type="AlphaFoldDB" id="A0AAX2RZ51"/>
<dbReference type="Gene3D" id="3.90.1530.30">
    <property type="match status" value="1"/>
</dbReference>
<dbReference type="SUPFAM" id="SSF109709">
    <property type="entry name" value="KorB DNA-binding domain-like"/>
    <property type="match status" value="1"/>
</dbReference>
<feature type="compositionally biased region" description="Acidic residues" evidence="2">
    <location>
        <begin position="674"/>
        <end position="689"/>
    </location>
</feature>
<accession>A0AAX2RZ51</accession>
<feature type="domain" description="ParB-like N-terminal" evidence="3">
    <location>
        <begin position="33"/>
        <end position="132"/>
    </location>
</feature>
<reference evidence="4 5" key="1">
    <citation type="submission" date="2019-03" db="EMBL/GenBank/DDBJ databases">
        <title>Burkholderia cepacia outbreak.</title>
        <authorList>
            <person name="Farzana R."/>
            <person name="Walsh T.R."/>
        </authorList>
    </citation>
    <scope>NUCLEOTIDE SEQUENCE [LARGE SCALE GENOMIC DNA]</scope>
    <source>
        <strain evidence="5">d13</strain>
    </source>
</reference>
<dbReference type="InterPro" id="IPR036086">
    <property type="entry name" value="ParB/Sulfiredoxin_sf"/>
</dbReference>
<dbReference type="Pfam" id="PF02195">
    <property type="entry name" value="ParB_N"/>
    <property type="match status" value="1"/>
</dbReference>
<gene>
    <name evidence="4" type="ORF">E3D37_02585</name>
</gene>
<evidence type="ECO:0000259" key="3">
    <source>
        <dbReference type="SMART" id="SM00470"/>
    </source>
</evidence>
<name>A0AAX2RZ51_BURCE</name>
<dbReference type="GO" id="GO:0007059">
    <property type="term" value="P:chromosome segregation"/>
    <property type="evidence" value="ECO:0007669"/>
    <property type="project" value="TreeGrafter"/>
</dbReference>
<dbReference type="CDD" id="cd16406">
    <property type="entry name" value="ParB_N_like"/>
    <property type="match status" value="1"/>
</dbReference>
<keyword evidence="1" id="KW-0175">Coiled coil</keyword>
<dbReference type="RefSeq" id="WP_134319459.1">
    <property type="nucleotide sequence ID" value="NZ_SNSF01000005.1"/>
</dbReference>
<feature type="compositionally biased region" description="Basic and acidic residues" evidence="2">
    <location>
        <begin position="696"/>
        <end position="705"/>
    </location>
</feature>
<evidence type="ECO:0000313" key="5">
    <source>
        <dbReference type="Proteomes" id="UP000298234"/>
    </source>
</evidence>
<evidence type="ECO:0000256" key="2">
    <source>
        <dbReference type="SAM" id="MobiDB-lite"/>
    </source>
</evidence>